<keyword evidence="3 7" id="KW-0067">ATP-binding</keyword>
<dbReference type="EMBL" id="QRDW01000004">
    <property type="protein sequence ID" value="RED50872.1"/>
    <property type="molecule type" value="Genomic_DNA"/>
</dbReference>
<dbReference type="InterPro" id="IPR003439">
    <property type="entry name" value="ABC_transporter-like_ATP-bd"/>
</dbReference>
<comment type="caution">
    <text evidence="7">The sequence shown here is derived from an EMBL/GenBank/DDBJ whole genome shotgun (WGS) entry which is preliminary data.</text>
</comment>
<dbReference type="InterPro" id="IPR050611">
    <property type="entry name" value="ABCF"/>
</dbReference>
<evidence type="ECO:0000313" key="7">
    <source>
        <dbReference type="EMBL" id="RED50872.1"/>
    </source>
</evidence>
<reference evidence="7 8" key="1">
    <citation type="submission" date="2018-07" db="EMBL/GenBank/DDBJ databases">
        <title>Genomic Encyclopedia of Type Strains, Phase III (KMG-III): the genomes of soil and plant-associated and newly described type strains.</title>
        <authorList>
            <person name="Whitman W."/>
        </authorList>
    </citation>
    <scope>NUCLEOTIDE SEQUENCE [LARGE SCALE GENOMIC DNA]</scope>
    <source>
        <strain evidence="7 8">CECT 8488</strain>
    </source>
</reference>
<dbReference type="InterPro" id="IPR017871">
    <property type="entry name" value="ABC_transporter-like_CS"/>
</dbReference>
<feature type="domain" description="ABC transporter" evidence="6">
    <location>
        <begin position="309"/>
        <end position="525"/>
    </location>
</feature>
<dbReference type="InterPro" id="IPR032781">
    <property type="entry name" value="ABC_tran_Xtn"/>
</dbReference>
<dbReference type="Proteomes" id="UP000256845">
    <property type="component" value="Unassembled WGS sequence"/>
</dbReference>
<dbReference type="PROSITE" id="PS00211">
    <property type="entry name" value="ABC_TRANSPORTER_1"/>
    <property type="match status" value="1"/>
</dbReference>
<keyword evidence="4" id="KW-0175">Coiled coil</keyword>
<name>A0A3D9HMZ2_9PROT</name>
<keyword evidence="2" id="KW-0547">Nucleotide-binding</keyword>
<evidence type="ECO:0000313" key="8">
    <source>
        <dbReference type="Proteomes" id="UP000256845"/>
    </source>
</evidence>
<evidence type="ECO:0000256" key="4">
    <source>
        <dbReference type="SAM" id="Coils"/>
    </source>
</evidence>
<dbReference type="Gene3D" id="3.40.50.300">
    <property type="entry name" value="P-loop containing nucleotide triphosphate hydrolases"/>
    <property type="match status" value="2"/>
</dbReference>
<proteinExistence type="predicted"/>
<dbReference type="PROSITE" id="PS50893">
    <property type="entry name" value="ABC_TRANSPORTER_2"/>
    <property type="match status" value="2"/>
</dbReference>
<evidence type="ECO:0000256" key="2">
    <source>
        <dbReference type="ARBA" id="ARBA00022741"/>
    </source>
</evidence>
<dbReference type="Gene3D" id="1.10.287.380">
    <property type="entry name" value="Valyl-tRNA synthetase, C-terminal domain"/>
    <property type="match status" value="1"/>
</dbReference>
<organism evidence="7 8">
    <name type="scientific">Aestuariispira insulae</name>
    <dbReference type="NCBI Taxonomy" id="1461337"/>
    <lineage>
        <taxon>Bacteria</taxon>
        <taxon>Pseudomonadati</taxon>
        <taxon>Pseudomonadota</taxon>
        <taxon>Alphaproteobacteria</taxon>
        <taxon>Rhodospirillales</taxon>
        <taxon>Kiloniellaceae</taxon>
        <taxon>Aestuariispira</taxon>
    </lineage>
</organism>
<evidence type="ECO:0000256" key="5">
    <source>
        <dbReference type="SAM" id="MobiDB-lite"/>
    </source>
</evidence>
<dbReference type="InterPro" id="IPR032524">
    <property type="entry name" value="ABC_tran_C"/>
</dbReference>
<feature type="coiled-coil region" evidence="4">
    <location>
        <begin position="221"/>
        <end position="254"/>
    </location>
</feature>
<keyword evidence="8" id="KW-1185">Reference proteome</keyword>
<dbReference type="GO" id="GO:0016887">
    <property type="term" value="F:ATP hydrolysis activity"/>
    <property type="evidence" value="ECO:0007669"/>
    <property type="project" value="InterPro"/>
</dbReference>
<dbReference type="Pfam" id="PF16326">
    <property type="entry name" value="ABC_tran_CTD"/>
    <property type="match status" value="1"/>
</dbReference>
<evidence type="ECO:0000259" key="6">
    <source>
        <dbReference type="PROSITE" id="PS50893"/>
    </source>
</evidence>
<feature type="domain" description="ABC transporter" evidence="6">
    <location>
        <begin position="2"/>
        <end position="243"/>
    </location>
</feature>
<evidence type="ECO:0000256" key="1">
    <source>
        <dbReference type="ARBA" id="ARBA00022737"/>
    </source>
</evidence>
<dbReference type="InterPro" id="IPR037118">
    <property type="entry name" value="Val-tRNA_synth_C_sf"/>
</dbReference>
<keyword evidence="1" id="KW-0677">Repeat</keyword>
<dbReference type="PANTHER" id="PTHR19211">
    <property type="entry name" value="ATP-BINDING TRANSPORT PROTEIN-RELATED"/>
    <property type="match status" value="1"/>
</dbReference>
<dbReference type="GO" id="GO:0003677">
    <property type="term" value="F:DNA binding"/>
    <property type="evidence" value="ECO:0007669"/>
    <property type="project" value="InterPro"/>
</dbReference>
<dbReference type="OrthoDB" id="9762369at2"/>
<dbReference type="Pfam" id="PF00005">
    <property type="entry name" value="ABC_tran"/>
    <property type="match status" value="2"/>
</dbReference>
<dbReference type="Pfam" id="PF12848">
    <property type="entry name" value="ABC_tran_Xtn"/>
    <property type="match status" value="1"/>
</dbReference>
<protein>
    <submittedName>
        <fullName evidence="7">ATP-binding cassette subfamily F protein 3</fullName>
    </submittedName>
</protein>
<gene>
    <name evidence="7" type="ORF">DFP90_104144</name>
</gene>
<dbReference type="FunFam" id="3.40.50.300:FF:000011">
    <property type="entry name" value="Putative ABC transporter ATP-binding component"/>
    <property type="match status" value="1"/>
</dbReference>
<dbReference type="AlphaFoldDB" id="A0A3D9HMZ2"/>
<feature type="region of interest" description="Disordered" evidence="5">
    <location>
        <begin position="522"/>
        <end position="567"/>
    </location>
</feature>
<dbReference type="InterPro" id="IPR027417">
    <property type="entry name" value="P-loop_NTPase"/>
</dbReference>
<dbReference type="CDD" id="cd03221">
    <property type="entry name" value="ABCF_EF-3"/>
    <property type="match status" value="2"/>
</dbReference>
<dbReference type="InterPro" id="IPR003593">
    <property type="entry name" value="AAA+_ATPase"/>
</dbReference>
<dbReference type="SUPFAM" id="SSF52540">
    <property type="entry name" value="P-loop containing nucleoside triphosphate hydrolases"/>
    <property type="match status" value="2"/>
</dbReference>
<evidence type="ECO:0000256" key="3">
    <source>
        <dbReference type="ARBA" id="ARBA00022840"/>
    </source>
</evidence>
<dbReference type="SMART" id="SM00382">
    <property type="entry name" value="AAA"/>
    <property type="match status" value="2"/>
</dbReference>
<dbReference type="GO" id="GO:0005524">
    <property type="term" value="F:ATP binding"/>
    <property type="evidence" value="ECO:0007669"/>
    <property type="project" value="UniProtKB-KW"/>
</dbReference>
<accession>A0A3D9HMZ2</accession>
<dbReference type="PANTHER" id="PTHR19211:SF14">
    <property type="entry name" value="ATP-BINDING CASSETTE SUB-FAMILY F MEMBER 1"/>
    <property type="match status" value="1"/>
</dbReference>
<sequence length="630" mass="69607">MLTVTNLEYRIGGRVLIDNASVQISDGHKVGLIGRNGAGKTTFFNLLTGRLHADGGEITIGTRESMGTVAQEAPDGDTALIDIVLAADKERASLLAESETATDPERIAEIHTRLADIGAHSATARAATILAGLGFDEAAQMRPISDFSGGWKMRVALAAILFAEPDILLLDEPTNHLDLEAALWLEGYLASYPKTIILISHDRELLNKVPNRILHLENGKITQYTGNYDRFEQTKREAEALAAAQAAKQAAQREHIQKFVDRFRYKASKARQAQSRLKMLERMEPIMALSSERAITFQLPDPEELPPPILTMDQCSVGYGDNPPILKDLNLRIDMDDRIALLGANGNGKTTLLRMLAGRLANRDGEMRKSNKLTIGYFAQNQLDELEAHHTAITQILAHRPKWTDREARTHLGAFGFVQDKAETKVSSLSGGEKARLALACICLDKPHILLLDEPTNHLDMDSRQALVQALGDYQGAVILVSHDPYLVNACADRLWLVSDGSCRSFDGDLEEYKSLLLQQRREERRAQKQQKQGEKDPAQNKKQDRKARADARANSAHLRKAAKQAEKQVEKLQSEIDLVNAKLADPDSYGNDTGKLIAMNKKLADLTRDLEDAETAWLEAAEALEEATA</sequence>
<feature type="compositionally biased region" description="Basic and acidic residues" evidence="5">
    <location>
        <begin position="522"/>
        <end position="552"/>
    </location>
</feature>
<dbReference type="RefSeq" id="WP_115936667.1">
    <property type="nucleotide sequence ID" value="NZ_QRDW01000004.1"/>
</dbReference>